<reference evidence="2" key="2">
    <citation type="submission" date="2021-09" db="EMBL/GenBank/DDBJ databases">
        <authorList>
            <person name="Gilroy R."/>
        </authorList>
    </citation>
    <scope>NUCLEOTIDE SEQUENCE</scope>
    <source>
        <strain evidence="2">ChiGjej6B6-11269</strain>
    </source>
</reference>
<feature type="non-terminal residue" evidence="2">
    <location>
        <position position="292"/>
    </location>
</feature>
<sequence length="292" mass="32641">MKRVLITGAGSYVGTHVMHRLQEEPETYFVQELDVKGDDWKDFDFSGFDSVFHVAGIAHVSTDPSMEPLYMQVNRDLAIDVAKHAKAVGVKQFIFMSSSIVYGDSVSAGKGKPITLDTPPNPANFYGRSKLEAEEGLRRLEDGIFAVAVIRAPMIFGPNAKGNFPKLVSMSRKLPLFPKVDNRRSMLYVENLAELVACLISNSSNGAFFPQEEEWITTSSLVRLISNVAGHPVHLTKLFNPILCGPLKRQALVLKAFGDLYYEESLSEYGFVYRRYSINEAIERIATEEGWH</sequence>
<evidence type="ECO:0000259" key="1">
    <source>
        <dbReference type="Pfam" id="PF01370"/>
    </source>
</evidence>
<dbReference type="Proteomes" id="UP000786989">
    <property type="component" value="Unassembled WGS sequence"/>
</dbReference>
<evidence type="ECO:0000313" key="2">
    <source>
        <dbReference type="EMBL" id="HJF65576.1"/>
    </source>
</evidence>
<protein>
    <submittedName>
        <fullName evidence="2">NAD-dependent epimerase/dehydratase family protein</fullName>
    </submittedName>
</protein>
<dbReference type="PANTHER" id="PTHR43245">
    <property type="entry name" value="BIFUNCTIONAL POLYMYXIN RESISTANCE PROTEIN ARNA"/>
    <property type="match status" value="1"/>
</dbReference>
<accession>A0A9D2UX70</accession>
<proteinExistence type="predicted"/>
<evidence type="ECO:0000313" key="3">
    <source>
        <dbReference type="Proteomes" id="UP000786989"/>
    </source>
</evidence>
<reference evidence="2" key="1">
    <citation type="journal article" date="2021" name="PeerJ">
        <title>Extensive microbial diversity within the chicken gut microbiome revealed by metagenomics and culture.</title>
        <authorList>
            <person name="Gilroy R."/>
            <person name="Ravi A."/>
            <person name="Getino M."/>
            <person name="Pursley I."/>
            <person name="Horton D.L."/>
            <person name="Alikhan N.F."/>
            <person name="Baker D."/>
            <person name="Gharbi K."/>
            <person name="Hall N."/>
            <person name="Watson M."/>
            <person name="Adriaenssens E.M."/>
            <person name="Foster-Nyarko E."/>
            <person name="Jarju S."/>
            <person name="Secka A."/>
            <person name="Antonio M."/>
            <person name="Oren A."/>
            <person name="Chaudhuri R.R."/>
            <person name="La Ragione R."/>
            <person name="Hildebrand F."/>
            <person name="Pallen M.J."/>
        </authorList>
    </citation>
    <scope>NUCLEOTIDE SEQUENCE</scope>
    <source>
        <strain evidence="2">ChiGjej6B6-11269</strain>
    </source>
</reference>
<dbReference type="Gene3D" id="3.40.50.720">
    <property type="entry name" value="NAD(P)-binding Rossmann-like Domain"/>
    <property type="match status" value="1"/>
</dbReference>
<dbReference type="SUPFAM" id="SSF51735">
    <property type="entry name" value="NAD(P)-binding Rossmann-fold domains"/>
    <property type="match status" value="1"/>
</dbReference>
<comment type="caution">
    <text evidence="2">The sequence shown here is derived from an EMBL/GenBank/DDBJ whole genome shotgun (WGS) entry which is preliminary data.</text>
</comment>
<dbReference type="AlphaFoldDB" id="A0A9D2UX70"/>
<dbReference type="EMBL" id="DYWI01000106">
    <property type="protein sequence ID" value="HJF65576.1"/>
    <property type="molecule type" value="Genomic_DNA"/>
</dbReference>
<dbReference type="InterPro" id="IPR036291">
    <property type="entry name" value="NAD(P)-bd_dom_sf"/>
</dbReference>
<name>A0A9D2UX70_9ACTN</name>
<dbReference type="InterPro" id="IPR001509">
    <property type="entry name" value="Epimerase_deHydtase"/>
</dbReference>
<feature type="domain" description="NAD-dependent epimerase/dehydratase" evidence="1">
    <location>
        <begin position="4"/>
        <end position="205"/>
    </location>
</feature>
<organism evidence="2 3">
    <name type="scientific">Slackia equolifaciens</name>
    <dbReference type="NCBI Taxonomy" id="498718"/>
    <lineage>
        <taxon>Bacteria</taxon>
        <taxon>Bacillati</taxon>
        <taxon>Actinomycetota</taxon>
        <taxon>Coriobacteriia</taxon>
        <taxon>Eggerthellales</taxon>
        <taxon>Eggerthellaceae</taxon>
        <taxon>Slackia</taxon>
    </lineage>
</organism>
<dbReference type="PANTHER" id="PTHR43245:SF58">
    <property type="entry name" value="BLL5923 PROTEIN"/>
    <property type="match status" value="1"/>
</dbReference>
<gene>
    <name evidence="2" type="ORF">K8U77_05625</name>
</gene>
<dbReference type="Pfam" id="PF01370">
    <property type="entry name" value="Epimerase"/>
    <property type="match status" value="1"/>
</dbReference>
<dbReference type="InterPro" id="IPR050177">
    <property type="entry name" value="Lipid_A_modif_metabolic_enz"/>
</dbReference>